<keyword evidence="5 6" id="KW-0949">S-adenosyl-L-methionine</keyword>
<keyword evidence="4 6" id="KW-0808">Transferase</keyword>
<dbReference type="GO" id="GO:0070043">
    <property type="term" value="F:rRNA (guanine-N7-)-methyltransferase activity"/>
    <property type="evidence" value="ECO:0007669"/>
    <property type="project" value="UniProtKB-UniRule"/>
</dbReference>
<keyword evidence="3 6" id="KW-0489">Methyltransferase</keyword>
<dbReference type="SUPFAM" id="SSF53335">
    <property type="entry name" value="S-adenosyl-L-methionine-dependent methyltransferases"/>
    <property type="match status" value="1"/>
</dbReference>
<evidence type="ECO:0000256" key="1">
    <source>
        <dbReference type="ARBA" id="ARBA00022490"/>
    </source>
</evidence>
<sequence length="227" mass="25097">MNQVMSSKSSAERLIKAGSALNMTLQATEIEKLLHYVDQLHLWNKTYNLTAVRNPDAMLVQHIFDCLSVIKPLETYLAKVVSPQRTVLDVGSGAGLPGIVIATMMPNTQVECVDTVDKKASFIRQMAGVLELPNLIANHARIEQLPPKNCSVVISRAFASIQDFIAVAGQHVGEHGALVAMKGLYPGEELKQIETNNAWALFKTEELKIPELNAHRCMIWLTRNTQP</sequence>
<dbReference type="PANTHER" id="PTHR31760">
    <property type="entry name" value="S-ADENOSYL-L-METHIONINE-DEPENDENT METHYLTRANSFERASES SUPERFAMILY PROTEIN"/>
    <property type="match status" value="1"/>
</dbReference>
<dbReference type="Proteomes" id="UP000238308">
    <property type="component" value="Unassembled WGS sequence"/>
</dbReference>
<dbReference type="PIRSF" id="PIRSF003078">
    <property type="entry name" value="GidB"/>
    <property type="match status" value="1"/>
</dbReference>
<evidence type="ECO:0000256" key="6">
    <source>
        <dbReference type="HAMAP-Rule" id="MF_00074"/>
    </source>
</evidence>
<organism evidence="7 8">
    <name type="scientific">Jezberella montanilacus</name>
    <dbReference type="NCBI Taxonomy" id="323426"/>
    <lineage>
        <taxon>Bacteria</taxon>
        <taxon>Pseudomonadati</taxon>
        <taxon>Pseudomonadota</taxon>
        <taxon>Betaproteobacteria</taxon>
        <taxon>Burkholderiales</taxon>
        <taxon>Alcaligenaceae</taxon>
        <taxon>Jezberella</taxon>
    </lineage>
</organism>
<dbReference type="OrthoDB" id="9808773at2"/>
<comment type="similarity">
    <text evidence="6">Belongs to the methyltransferase superfamily. RNA methyltransferase RsmG family.</text>
</comment>
<evidence type="ECO:0000256" key="4">
    <source>
        <dbReference type="ARBA" id="ARBA00022679"/>
    </source>
</evidence>
<dbReference type="EMBL" id="PVTV01000012">
    <property type="protein sequence ID" value="PRY98490.1"/>
    <property type="molecule type" value="Genomic_DNA"/>
</dbReference>
<feature type="binding site" evidence="6">
    <location>
        <begin position="142"/>
        <end position="143"/>
    </location>
    <ligand>
        <name>S-adenosyl-L-methionine</name>
        <dbReference type="ChEBI" id="CHEBI:59789"/>
    </ligand>
</feature>
<evidence type="ECO:0000256" key="2">
    <source>
        <dbReference type="ARBA" id="ARBA00022552"/>
    </source>
</evidence>
<dbReference type="HAMAP" id="MF_00074">
    <property type="entry name" value="16SrRNA_methyltr_G"/>
    <property type="match status" value="1"/>
</dbReference>
<dbReference type="Pfam" id="PF02527">
    <property type="entry name" value="GidB"/>
    <property type="match status" value="1"/>
</dbReference>
<dbReference type="EC" id="2.1.1.170" evidence="6"/>
<keyword evidence="2 6" id="KW-0698">rRNA processing</keyword>
<gene>
    <name evidence="6" type="primary">rsmG</name>
    <name evidence="7" type="ORF">BCM14_1318</name>
</gene>
<feature type="binding site" evidence="6">
    <location>
        <position position="96"/>
    </location>
    <ligand>
        <name>S-adenosyl-L-methionine</name>
        <dbReference type="ChEBI" id="CHEBI:59789"/>
    </ligand>
</feature>
<dbReference type="InterPro" id="IPR003682">
    <property type="entry name" value="rRNA_ssu_MeTfrase_G"/>
</dbReference>
<dbReference type="NCBIfam" id="TIGR00138">
    <property type="entry name" value="rsmG_gidB"/>
    <property type="match status" value="1"/>
</dbReference>
<feature type="binding site" evidence="6">
    <location>
        <position position="91"/>
    </location>
    <ligand>
        <name>S-adenosyl-L-methionine</name>
        <dbReference type="ChEBI" id="CHEBI:59789"/>
    </ligand>
</feature>
<name>A0A2T0XHX6_9BURK</name>
<dbReference type="InterPro" id="IPR029063">
    <property type="entry name" value="SAM-dependent_MTases_sf"/>
</dbReference>
<evidence type="ECO:0000256" key="3">
    <source>
        <dbReference type="ARBA" id="ARBA00022603"/>
    </source>
</evidence>
<accession>A0A2T0XHX6</accession>
<keyword evidence="8" id="KW-1185">Reference proteome</keyword>
<reference evidence="7 8" key="1">
    <citation type="submission" date="2018-03" db="EMBL/GenBank/DDBJ databases">
        <title>Genomic Encyclopedia of Type Strains, Phase III (KMG-III): the genomes of soil and plant-associated and newly described type strains.</title>
        <authorList>
            <person name="Whitman W."/>
        </authorList>
    </citation>
    <scope>NUCLEOTIDE SEQUENCE [LARGE SCALE GENOMIC DNA]</scope>
    <source>
        <strain evidence="7 8">MWH-P2sevCIIIb</strain>
    </source>
</reference>
<evidence type="ECO:0000313" key="7">
    <source>
        <dbReference type="EMBL" id="PRY98490.1"/>
    </source>
</evidence>
<comment type="caution">
    <text evidence="7">The sequence shown here is derived from an EMBL/GenBank/DDBJ whole genome shotgun (WGS) entry which is preliminary data.</text>
</comment>
<feature type="binding site" evidence="6">
    <location>
        <position position="156"/>
    </location>
    <ligand>
        <name>S-adenosyl-L-methionine</name>
        <dbReference type="ChEBI" id="CHEBI:59789"/>
    </ligand>
</feature>
<dbReference type="AlphaFoldDB" id="A0A2T0XHX6"/>
<comment type="function">
    <text evidence="6">Specifically methylates the N7 position of guanine in position 527 of 16S rRNA.</text>
</comment>
<dbReference type="GO" id="GO:0005829">
    <property type="term" value="C:cytosol"/>
    <property type="evidence" value="ECO:0007669"/>
    <property type="project" value="TreeGrafter"/>
</dbReference>
<evidence type="ECO:0000313" key="8">
    <source>
        <dbReference type="Proteomes" id="UP000238308"/>
    </source>
</evidence>
<comment type="catalytic activity">
    <reaction evidence="6">
        <text>guanosine(527) in 16S rRNA + S-adenosyl-L-methionine = N(7)-methylguanosine(527) in 16S rRNA + S-adenosyl-L-homocysteine</text>
        <dbReference type="Rhea" id="RHEA:42732"/>
        <dbReference type="Rhea" id="RHEA-COMP:10209"/>
        <dbReference type="Rhea" id="RHEA-COMP:10210"/>
        <dbReference type="ChEBI" id="CHEBI:57856"/>
        <dbReference type="ChEBI" id="CHEBI:59789"/>
        <dbReference type="ChEBI" id="CHEBI:74269"/>
        <dbReference type="ChEBI" id="CHEBI:74480"/>
        <dbReference type="EC" id="2.1.1.170"/>
    </reaction>
</comment>
<evidence type="ECO:0000256" key="5">
    <source>
        <dbReference type="ARBA" id="ARBA00022691"/>
    </source>
</evidence>
<keyword evidence="1 6" id="KW-0963">Cytoplasm</keyword>
<dbReference type="Gene3D" id="3.40.50.150">
    <property type="entry name" value="Vaccinia Virus protein VP39"/>
    <property type="match status" value="1"/>
</dbReference>
<dbReference type="CDD" id="cd02440">
    <property type="entry name" value="AdoMet_MTases"/>
    <property type="match status" value="1"/>
</dbReference>
<comment type="subcellular location">
    <subcellularLocation>
        <location evidence="6">Cytoplasm</location>
    </subcellularLocation>
</comment>
<protein>
    <recommendedName>
        <fullName evidence="6">Ribosomal RNA small subunit methyltransferase G</fullName>
        <ecNumber evidence="6">2.1.1.170</ecNumber>
    </recommendedName>
    <alternativeName>
        <fullName evidence="6">16S rRNA 7-methylguanosine methyltransferase</fullName>
        <shortName evidence="6">16S rRNA m7G methyltransferase</shortName>
    </alternativeName>
</protein>
<comment type="caution">
    <text evidence="6">Lacks conserved residue(s) required for the propagation of feature annotation.</text>
</comment>
<proteinExistence type="inferred from homology"/>
<dbReference type="PANTHER" id="PTHR31760:SF0">
    <property type="entry name" value="S-ADENOSYL-L-METHIONINE-DEPENDENT METHYLTRANSFERASES SUPERFAMILY PROTEIN"/>
    <property type="match status" value="1"/>
</dbReference>